<evidence type="ECO:0000313" key="9">
    <source>
        <dbReference type="Proteomes" id="UP000585970"/>
    </source>
</evidence>
<accession>A0A840DW28</accession>
<feature type="non-terminal residue" evidence="8">
    <location>
        <position position="127"/>
    </location>
</feature>
<keyword evidence="6 7" id="KW-0326">Glycosidase</keyword>
<evidence type="ECO:0000256" key="1">
    <source>
        <dbReference type="ARBA" id="ARBA00000632"/>
    </source>
</evidence>
<evidence type="ECO:0000256" key="7">
    <source>
        <dbReference type="RuleBase" id="RU003788"/>
    </source>
</evidence>
<evidence type="ECO:0000256" key="2">
    <source>
        <dbReference type="ARBA" id="ARBA00022529"/>
    </source>
</evidence>
<reference evidence="8 9" key="1">
    <citation type="submission" date="2020-08" db="EMBL/GenBank/DDBJ databases">
        <title>Genomic Encyclopedia of Type Strains, Phase IV (KMG-IV): sequencing the most valuable type-strain genomes for metagenomic binning, comparative biology and taxonomic classification.</title>
        <authorList>
            <person name="Goeker M."/>
        </authorList>
    </citation>
    <scope>NUCLEOTIDE SEQUENCE [LARGE SCALE GENOMIC DNA]</scope>
    <source>
        <strain evidence="8 9">DSM 100694</strain>
    </source>
</reference>
<dbReference type="InterPro" id="IPR034690">
    <property type="entry name" value="Endolysin_T4_type"/>
</dbReference>
<comment type="similarity">
    <text evidence="7">Belongs to the glycosyl hydrolase 24 family.</text>
</comment>
<comment type="caution">
    <text evidence="8">The sequence shown here is derived from an EMBL/GenBank/DDBJ whole genome shotgun (WGS) entry which is preliminary data.</text>
</comment>
<dbReference type="AlphaFoldDB" id="A0A840DW28"/>
<proteinExistence type="inferred from homology"/>
<dbReference type="PANTHER" id="PTHR38107">
    <property type="match status" value="1"/>
</dbReference>
<dbReference type="GO" id="GO:0009253">
    <property type="term" value="P:peptidoglycan catabolic process"/>
    <property type="evidence" value="ECO:0007669"/>
    <property type="project" value="InterPro"/>
</dbReference>
<dbReference type="InterPro" id="IPR023346">
    <property type="entry name" value="Lysozyme-like_dom_sf"/>
</dbReference>
<name>A0A840DW28_9HYPH</name>
<keyword evidence="4 7" id="KW-0378">Hydrolase</keyword>
<evidence type="ECO:0000256" key="3">
    <source>
        <dbReference type="ARBA" id="ARBA00022638"/>
    </source>
</evidence>
<sequence length="127" mass="14272">MRKISKEGLELIKQWEGLRLEAYKDAACIWTIGYGHTSHAGQPLVKKGMHITKKEAEEILCDDLKKFEKAVETSVKVSLTDSQFAALVSFCYNVGTCAFCKSTLLKKLNQGDYESVPVELQKWNKVG</sequence>
<dbReference type="EMBL" id="JACIFE010000064">
    <property type="protein sequence ID" value="MBB4077374.1"/>
    <property type="molecule type" value="Genomic_DNA"/>
</dbReference>
<dbReference type="EC" id="3.2.1.17" evidence="7"/>
<protein>
    <recommendedName>
        <fullName evidence="7">Lysozyme</fullName>
        <ecNumber evidence="7">3.2.1.17</ecNumber>
    </recommendedName>
</protein>
<dbReference type="Proteomes" id="UP000585970">
    <property type="component" value="Unassembled WGS sequence"/>
</dbReference>
<dbReference type="GO" id="GO:0031640">
    <property type="term" value="P:killing of cells of another organism"/>
    <property type="evidence" value="ECO:0007669"/>
    <property type="project" value="UniProtKB-KW"/>
</dbReference>
<dbReference type="InterPro" id="IPR033907">
    <property type="entry name" value="Endolysin_autolysin"/>
</dbReference>
<dbReference type="Gene3D" id="1.10.530.40">
    <property type="match status" value="1"/>
</dbReference>
<dbReference type="GO" id="GO:0016998">
    <property type="term" value="P:cell wall macromolecule catabolic process"/>
    <property type="evidence" value="ECO:0007669"/>
    <property type="project" value="InterPro"/>
</dbReference>
<dbReference type="InterPro" id="IPR023347">
    <property type="entry name" value="Lysozyme_dom_sf"/>
</dbReference>
<keyword evidence="9" id="KW-1185">Reference proteome</keyword>
<dbReference type="CDD" id="cd00737">
    <property type="entry name" value="lyz_endolysin_autolysin"/>
    <property type="match status" value="1"/>
</dbReference>
<keyword evidence="5" id="KW-1035">Host cytoplasm</keyword>
<dbReference type="InterPro" id="IPR002196">
    <property type="entry name" value="Glyco_hydro_24"/>
</dbReference>
<evidence type="ECO:0000256" key="6">
    <source>
        <dbReference type="ARBA" id="ARBA00023295"/>
    </source>
</evidence>
<dbReference type="RefSeq" id="WP_183194751.1">
    <property type="nucleotide sequence ID" value="NZ_JACIFE010000064.1"/>
</dbReference>
<dbReference type="GO" id="GO:0003796">
    <property type="term" value="F:lysozyme activity"/>
    <property type="evidence" value="ECO:0007669"/>
    <property type="project" value="UniProtKB-EC"/>
</dbReference>
<evidence type="ECO:0000313" key="8">
    <source>
        <dbReference type="EMBL" id="MBB4077374.1"/>
    </source>
</evidence>
<comment type="catalytic activity">
    <reaction evidence="1 7">
        <text>Hydrolysis of (1-&gt;4)-beta-linkages between N-acetylmuramic acid and N-acetyl-D-glucosamine residues in a peptidoglycan and between N-acetyl-D-glucosamine residues in chitodextrins.</text>
        <dbReference type="EC" id="3.2.1.17"/>
    </reaction>
</comment>
<organism evidence="8 9">
    <name type="scientific">Bartonella fuyuanensis</name>
    <dbReference type="NCBI Taxonomy" id="1460968"/>
    <lineage>
        <taxon>Bacteria</taxon>
        <taxon>Pseudomonadati</taxon>
        <taxon>Pseudomonadota</taxon>
        <taxon>Alphaproteobacteria</taxon>
        <taxon>Hyphomicrobiales</taxon>
        <taxon>Bartonellaceae</taxon>
        <taxon>Bartonella</taxon>
    </lineage>
</organism>
<evidence type="ECO:0000256" key="5">
    <source>
        <dbReference type="ARBA" id="ARBA00023200"/>
    </source>
</evidence>
<dbReference type="SUPFAM" id="SSF53955">
    <property type="entry name" value="Lysozyme-like"/>
    <property type="match status" value="1"/>
</dbReference>
<keyword evidence="3 7" id="KW-0081">Bacteriolytic enzyme</keyword>
<gene>
    <name evidence="8" type="ORF">GGR08_001705</name>
</gene>
<dbReference type="Pfam" id="PF00959">
    <property type="entry name" value="Phage_lysozyme"/>
    <property type="match status" value="1"/>
</dbReference>
<dbReference type="HAMAP" id="MF_04110">
    <property type="entry name" value="ENDOLYSIN_T4"/>
    <property type="match status" value="1"/>
</dbReference>
<dbReference type="InterPro" id="IPR051018">
    <property type="entry name" value="Bacteriophage_GH24"/>
</dbReference>
<evidence type="ECO:0000256" key="4">
    <source>
        <dbReference type="ARBA" id="ARBA00022801"/>
    </source>
</evidence>
<dbReference type="GO" id="GO:0042742">
    <property type="term" value="P:defense response to bacterium"/>
    <property type="evidence" value="ECO:0007669"/>
    <property type="project" value="UniProtKB-KW"/>
</dbReference>
<keyword evidence="2 7" id="KW-0929">Antimicrobial</keyword>
<dbReference type="PANTHER" id="PTHR38107:SF3">
    <property type="entry name" value="LYSOZYME RRRD-RELATED"/>
    <property type="match status" value="1"/>
</dbReference>